<dbReference type="Proteomes" id="UP000488956">
    <property type="component" value="Unassembled WGS sequence"/>
</dbReference>
<dbReference type="Proteomes" id="UP000441208">
    <property type="component" value="Unassembled WGS sequence"/>
</dbReference>
<dbReference type="EMBL" id="QXFX01000005">
    <property type="protein sequence ID" value="KAE9140215.1"/>
    <property type="molecule type" value="Genomic_DNA"/>
</dbReference>
<evidence type="ECO:0000313" key="13">
    <source>
        <dbReference type="Proteomes" id="UP000440367"/>
    </source>
</evidence>
<comment type="caution">
    <text evidence="2">The sequence shown here is derived from an EMBL/GenBank/DDBJ whole genome shotgun (WGS) entry which is preliminary data.</text>
</comment>
<evidence type="ECO:0000256" key="1">
    <source>
        <dbReference type="SAM" id="MobiDB-lite"/>
    </source>
</evidence>
<evidence type="ECO:0000313" key="2">
    <source>
        <dbReference type="EMBL" id="KAE8950140.1"/>
    </source>
</evidence>
<dbReference type="EMBL" id="QXGF01000006">
    <property type="protein sequence ID" value="KAE8950140.1"/>
    <property type="molecule type" value="Genomic_DNA"/>
</dbReference>
<evidence type="ECO:0000313" key="11">
    <source>
        <dbReference type="Proteomes" id="UP000433483"/>
    </source>
</evidence>
<evidence type="ECO:0000313" key="12">
    <source>
        <dbReference type="Proteomes" id="UP000437068"/>
    </source>
</evidence>
<dbReference type="Proteomes" id="UP000476176">
    <property type="component" value="Unassembled WGS sequence"/>
</dbReference>
<proteinExistence type="predicted"/>
<name>A0A6A3G0M6_9STRA</name>
<dbReference type="Proteomes" id="UP000433483">
    <property type="component" value="Unassembled WGS sequence"/>
</dbReference>
<evidence type="ECO:0000313" key="8">
    <source>
        <dbReference type="EMBL" id="KAE9258534.1"/>
    </source>
</evidence>
<dbReference type="EMBL" id="QXGE01000013">
    <property type="protein sequence ID" value="KAE9329923.1"/>
    <property type="molecule type" value="Genomic_DNA"/>
</dbReference>
<keyword evidence="11" id="KW-1185">Reference proteome</keyword>
<evidence type="ECO:0000313" key="6">
    <source>
        <dbReference type="EMBL" id="KAE9237279.1"/>
    </source>
</evidence>
<sequence>MNPSTSTSSVTDPVDAFETLVQCAEYEYGDALAAMEAVDDAPSQRATDDSHSSSNEEDKPTEKPDEVMTFAEFMSAQTKKDEASIQAAAELNAKEAELRRKEEKEHNHREHLRQVRKQNKKMMGEHRHHQTVRKTQREHRRSHRSATTSAQPAADVDTMMTSPVTAASEDADVPFSAELQAQIAAFRAAGHHTEEAVRDFEEGL</sequence>
<dbReference type="EMBL" id="QXFZ01000005">
    <property type="protein sequence ID" value="KAE9141338.1"/>
    <property type="molecule type" value="Genomic_DNA"/>
</dbReference>
<evidence type="ECO:0000313" key="10">
    <source>
        <dbReference type="Proteomes" id="UP000429523"/>
    </source>
</evidence>
<dbReference type="AlphaFoldDB" id="A0A6A3G0M6"/>
<evidence type="ECO:0000313" key="17">
    <source>
        <dbReference type="Proteomes" id="UP000488956"/>
    </source>
</evidence>
<dbReference type="Proteomes" id="UP000460718">
    <property type="component" value="Unassembled WGS sequence"/>
</dbReference>
<dbReference type="Proteomes" id="UP000429523">
    <property type="component" value="Unassembled WGS sequence"/>
</dbReference>
<protein>
    <submittedName>
        <fullName evidence="2">Uncharacterized protein</fullName>
    </submittedName>
</protein>
<evidence type="ECO:0000313" key="9">
    <source>
        <dbReference type="EMBL" id="KAE9329923.1"/>
    </source>
</evidence>
<accession>A0A6A3G0M6</accession>
<gene>
    <name evidence="9" type="ORF">PF001_g635</name>
    <name evidence="8" type="ORF">PF002_g11</name>
    <name evidence="7" type="ORF">PF004_g75</name>
    <name evidence="6" type="ORF">PF005_g693</name>
    <name evidence="5" type="ORF">PF007_g294</name>
    <name evidence="2" type="ORF">PF009_g324</name>
    <name evidence="4" type="ORF">PF010_g286</name>
    <name evidence="3" type="ORF">PF011_g8</name>
</gene>
<evidence type="ECO:0000313" key="7">
    <source>
        <dbReference type="EMBL" id="KAE9256429.1"/>
    </source>
</evidence>
<feature type="compositionally biased region" description="Basic and acidic residues" evidence="1">
    <location>
        <begin position="96"/>
        <end position="108"/>
    </location>
</feature>
<evidence type="ECO:0000313" key="14">
    <source>
        <dbReference type="Proteomes" id="UP000441208"/>
    </source>
</evidence>
<feature type="compositionally biased region" description="Basic and acidic residues" evidence="1">
    <location>
        <begin position="46"/>
        <end position="66"/>
    </location>
</feature>
<dbReference type="OrthoDB" id="121982at2759"/>
<evidence type="ECO:0000313" key="16">
    <source>
        <dbReference type="Proteomes" id="UP000476176"/>
    </source>
</evidence>
<dbReference type="EMBL" id="QXGC01000002">
    <property type="protein sequence ID" value="KAE9256429.1"/>
    <property type="molecule type" value="Genomic_DNA"/>
</dbReference>
<evidence type="ECO:0000313" key="15">
    <source>
        <dbReference type="Proteomes" id="UP000460718"/>
    </source>
</evidence>
<feature type="region of interest" description="Disordered" evidence="1">
    <location>
        <begin position="35"/>
        <end position="68"/>
    </location>
</feature>
<evidence type="ECO:0000313" key="5">
    <source>
        <dbReference type="EMBL" id="KAE9141338.1"/>
    </source>
</evidence>
<reference evidence="10 11" key="1">
    <citation type="submission" date="2018-08" db="EMBL/GenBank/DDBJ databases">
        <title>Genomic investigation of the strawberry pathogen Phytophthora fragariae indicates pathogenicity is determined by transcriptional variation in three key races.</title>
        <authorList>
            <person name="Adams T.M."/>
            <person name="Armitage A.D."/>
            <person name="Sobczyk M.K."/>
            <person name="Bates H.J."/>
            <person name="Dunwell J.M."/>
            <person name="Nellist C.F."/>
            <person name="Harrison R.J."/>
        </authorList>
    </citation>
    <scope>NUCLEOTIDE SEQUENCE [LARGE SCALE GENOMIC DNA]</scope>
    <source>
        <strain evidence="9 12">A4</strain>
        <strain evidence="8 13">BC-1</strain>
        <strain evidence="7 16">BC-23</strain>
        <strain evidence="6 11">NOV-27</strain>
        <strain evidence="5 14">NOV-71</strain>
        <strain evidence="2 10">NOV-9</strain>
        <strain evidence="4 17">ONT-3</strain>
        <strain evidence="3 15">SCRP245</strain>
    </source>
</reference>
<evidence type="ECO:0000313" key="4">
    <source>
        <dbReference type="EMBL" id="KAE9140215.1"/>
    </source>
</evidence>
<dbReference type="EMBL" id="QXGB01000015">
    <property type="protein sequence ID" value="KAE9237279.1"/>
    <property type="molecule type" value="Genomic_DNA"/>
</dbReference>
<dbReference type="EMBL" id="QXFW01000001">
    <property type="protein sequence ID" value="KAE9031560.1"/>
    <property type="molecule type" value="Genomic_DNA"/>
</dbReference>
<dbReference type="Proteomes" id="UP000440367">
    <property type="component" value="Unassembled WGS sequence"/>
</dbReference>
<dbReference type="Proteomes" id="UP000437068">
    <property type="component" value="Unassembled WGS sequence"/>
</dbReference>
<organism evidence="2 10">
    <name type="scientific">Phytophthora fragariae</name>
    <dbReference type="NCBI Taxonomy" id="53985"/>
    <lineage>
        <taxon>Eukaryota</taxon>
        <taxon>Sar</taxon>
        <taxon>Stramenopiles</taxon>
        <taxon>Oomycota</taxon>
        <taxon>Peronosporomycetes</taxon>
        <taxon>Peronosporales</taxon>
        <taxon>Peronosporaceae</taxon>
        <taxon>Phytophthora</taxon>
    </lineage>
</organism>
<feature type="region of interest" description="Disordered" evidence="1">
    <location>
        <begin position="96"/>
        <end position="157"/>
    </location>
</feature>
<feature type="compositionally biased region" description="Basic residues" evidence="1">
    <location>
        <begin position="109"/>
        <end position="144"/>
    </location>
</feature>
<evidence type="ECO:0000313" key="3">
    <source>
        <dbReference type="EMBL" id="KAE9031560.1"/>
    </source>
</evidence>
<dbReference type="EMBL" id="QXGD01000001">
    <property type="protein sequence ID" value="KAE9258534.1"/>
    <property type="molecule type" value="Genomic_DNA"/>
</dbReference>